<feature type="region of interest" description="Disordered" evidence="1">
    <location>
        <begin position="1"/>
        <end position="76"/>
    </location>
</feature>
<dbReference type="EMBL" id="AGNL01045392">
    <property type="protein sequence ID" value="EJK48807.1"/>
    <property type="molecule type" value="Genomic_DNA"/>
</dbReference>
<dbReference type="InterPro" id="IPR011990">
    <property type="entry name" value="TPR-like_helical_dom_sf"/>
</dbReference>
<dbReference type="Gene3D" id="1.25.40.10">
    <property type="entry name" value="Tetratricopeptide repeat domain"/>
    <property type="match status" value="1"/>
</dbReference>
<protein>
    <submittedName>
        <fullName evidence="2">Uncharacterized protein</fullName>
    </submittedName>
</protein>
<feature type="region of interest" description="Disordered" evidence="1">
    <location>
        <begin position="122"/>
        <end position="222"/>
    </location>
</feature>
<dbReference type="SUPFAM" id="SSF81901">
    <property type="entry name" value="HCP-like"/>
    <property type="match status" value="1"/>
</dbReference>
<evidence type="ECO:0000256" key="1">
    <source>
        <dbReference type="SAM" id="MobiDB-lite"/>
    </source>
</evidence>
<comment type="caution">
    <text evidence="2">The sequence shown here is derived from an EMBL/GenBank/DDBJ whole genome shotgun (WGS) entry which is preliminary data.</text>
</comment>
<evidence type="ECO:0000313" key="3">
    <source>
        <dbReference type="Proteomes" id="UP000266841"/>
    </source>
</evidence>
<gene>
    <name evidence="2" type="ORF">THAOC_32363</name>
</gene>
<proteinExistence type="predicted"/>
<organism evidence="2 3">
    <name type="scientific">Thalassiosira oceanica</name>
    <name type="common">Marine diatom</name>
    <dbReference type="NCBI Taxonomy" id="159749"/>
    <lineage>
        <taxon>Eukaryota</taxon>
        <taxon>Sar</taxon>
        <taxon>Stramenopiles</taxon>
        <taxon>Ochrophyta</taxon>
        <taxon>Bacillariophyta</taxon>
        <taxon>Coscinodiscophyceae</taxon>
        <taxon>Thalassiosirophycidae</taxon>
        <taxon>Thalassiosirales</taxon>
        <taxon>Thalassiosiraceae</taxon>
        <taxon>Thalassiosira</taxon>
    </lineage>
</organism>
<accession>K0RQ39</accession>
<feature type="compositionally biased region" description="Basic and acidic residues" evidence="1">
    <location>
        <begin position="1"/>
        <end position="29"/>
    </location>
</feature>
<reference evidence="2 3" key="1">
    <citation type="journal article" date="2012" name="Genome Biol.">
        <title>Genome and low-iron response of an oceanic diatom adapted to chronic iron limitation.</title>
        <authorList>
            <person name="Lommer M."/>
            <person name="Specht M."/>
            <person name="Roy A.S."/>
            <person name="Kraemer L."/>
            <person name="Andreson R."/>
            <person name="Gutowska M.A."/>
            <person name="Wolf J."/>
            <person name="Bergner S.V."/>
            <person name="Schilhabel M.B."/>
            <person name="Klostermeier U.C."/>
            <person name="Beiko R.G."/>
            <person name="Rosenstiel P."/>
            <person name="Hippler M."/>
            <person name="Laroche J."/>
        </authorList>
    </citation>
    <scope>NUCLEOTIDE SEQUENCE [LARGE SCALE GENOMIC DNA]</scope>
    <source>
        <strain evidence="2 3">CCMP1005</strain>
    </source>
</reference>
<dbReference type="InterPro" id="IPR006597">
    <property type="entry name" value="Sel1-like"/>
</dbReference>
<feature type="compositionally biased region" description="Low complexity" evidence="1">
    <location>
        <begin position="195"/>
        <end position="216"/>
    </location>
</feature>
<dbReference type="OrthoDB" id="272077at2759"/>
<dbReference type="SMART" id="SM00671">
    <property type="entry name" value="SEL1"/>
    <property type="match status" value="2"/>
</dbReference>
<dbReference type="PANTHER" id="PTHR43628:SF1">
    <property type="entry name" value="CHITIN SYNTHASE REGULATORY FACTOR 2-RELATED"/>
    <property type="match status" value="1"/>
</dbReference>
<dbReference type="Proteomes" id="UP000266841">
    <property type="component" value="Unassembled WGS sequence"/>
</dbReference>
<dbReference type="AlphaFoldDB" id="K0RQ39"/>
<feature type="non-terminal residue" evidence="2">
    <location>
        <position position="1"/>
    </location>
</feature>
<evidence type="ECO:0000313" key="2">
    <source>
        <dbReference type="EMBL" id="EJK48807.1"/>
    </source>
</evidence>
<dbReference type="PANTHER" id="PTHR43628">
    <property type="entry name" value="ACTIVATOR OF C KINASE PROTEIN 1-RELATED"/>
    <property type="match status" value="1"/>
</dbReference>
<dbReference type="InterPro" id="IPR052945">
    <property type="entry name" value="Mitotic_Regulator"/>
</dbReference>
<dbReference type="Pfam" id="PF08238">
    <property type="entry name" value="Sel1"/>
    <property type="match status" value="2"/>
</dbReference>
<name>K0RQ39_THAOC</name>
<keyword evidence="3" id="KW-1185">Reference proteome</keyword>
<sequence>QSIEHDVAVSEHISDCSDGKDFSAKDSRAVGDAAEQGGDEPPLAPSPAFHSPRGRGRTGPCEGTGGGAGGDPEDGTARFELRVSCVIVPGPVCRGVKGRARRSSIESHWLVERDERITGSCFSSHSDDHVPVRPHTSRVVAGPRSGDEMPVSSRPHAGKLSSGHAKKKRGGGRTQAPTSGELKCRASRTPLERTSPSAGATRPRPAAALPRPTGAADRTPPAWHNLPLTRSAGGLVQRGTAGAEAKLSAMRRVLGLGEPAGADEERPHKIGGGRLPNLPAAIAAWFEAGCDQAVLLHEGSVLAMTEKRVNAGDPLAINFLGDQHLDGKYGLEKDVTRAVELYERAAELGVKDAHYNLGVIYANGMDVEKDMAKAHYLVAAKLGQDNSLKEVKLLFMDGLATKTDYAGALQGYQEAIKSPDQEEAKALLLLA</sequence>